<accession>A0A9P6EUL8</accession>
<dbReference type="Gene3D" id="3.40.140.10">
    <property type="entry name" value="Cytidine Deaminase, domain 2"/>
    <property type="match status" value="1"/>
</dbReference>
<evidence type="ECO:0000256" key="4">
    <source>
        <dbReference type="ARBA" id="ARBA00022727"/>
    </source>
</evidence>
<dbReference type="InterPro" id="IPR016193">
    <property type="entry name" value="Cytidine_deaminase-like"/>
</dbReference>
<dbReference type="PROSITE" id="PS51747">
    <property type="entry name" value="CYT_DCMP_DEAMINASES_2"/>
    <property type="match status" value="1"/>
</dbReference>
<comment type="caution">
    <text evidence="11">The sequence shown here is derived from an EMBL/GenBank/DDBJ whole genome shotgun (WGS) entry which is preliminary data.</text>
</comment>
<dbReference type="PANTHER" id="PTHR11086:SF18">
    <property type="entry name" value="DEOXYCYTIDYLATE DEAMINASE"/>
    <property type="match status" value="1"/>
</dbReference>
<dbReference type="PROSITE" id="PS00903">
    <property type="entry name" value="CYT_DCMP_DEAMINASES_1"/>
    <property type="match status" value="1"/>
</dbReference>
<dbReference type="InterPro" id="IPR002125">
    <property type="entry name" value="CMP_dCMP_dom"/>
</dbReference>
<dbReference type="FunFam" id="3.40.140.10:FF:000035">
    <property type="entry name" value="dCMP deaminase"/>
    <property type="match status" value="1"/>
</dbReference>
<dbReference type="Pfam" id="PF00383">
    <property type="entry name" value="dCMP_cyt_deam_1"/>
    <property type="match status" value="1"/>
</dbReference>
<keyword evidence="12" id="KW-1185">Reference proteome</keyword>
<keyword evidence="5" id="KW-0378">Hydrolase</keyword>
<evidence type="ECO:0000259" key="10">
    <source>
        <dbReference type="PROSITE" id="PS51747"/>
    </source>
</evidence>
<evidence type="ECO:0000313" key="12">
    <source>
        <dbReference type="Proteomes" id="UP000807306"/>
    </source>
</evidence>
<keyword evidence="4" id="KW-0545">Nucleotide biosynthesis</keyword>
<dbReference type="PANTHER" id="PTHR11086">
    <property type="entry name" value="DEOXYCYTIDYLATE DEAMINASE-RELATED"/>
    <property type="match status" value="1"/>
</dbReference>
<dbReference type="InterPro" id="IPR035105">
    <property type="entry name" value="Deoxycytidylate_deaminase_dom"/>
</dbReference>
<dbReference type="Proteomes" id="UP000807306">
    <property type="component" value="Unassembled WGS sequence"/>
</dbReference>
<comment type="cofactor">
    <cofactor evidence="1">
        <name>Zn(2+)</name>
        <dbReference type="ChEBI" id="CHEBI:29105"/>
    </cofactor>
</comment>
<keyword evidence="6" id="KW-0862">Zinc</keyword>
<evidence type="ECO:0000256" key="9">
    <source>
        <dbReference type="ARBA" id="ARBA00071582"/>
    </source>
</evidence>
<dbReference type="SUPFAM" id="SSF53927">
    <property type="entry name" value="Cytidine deaminase-like"/>
    <property type="match status" value="1"/>
</dbReference>
<reference evidence="11" key="1">
    <citation type="submission" date="2020-11" db="EMBL/GenBank/DDBJ databases">
        <authorList>
            <consortium name="DOE Joint Genome Institute"/>
            <person name="Ahrendt S."/>
            <person name="Riley R."/>
            <person name="Andreopoulos W."/>
            <person name="Labutti K."/>
            <person name="Pangilinan J."/>
            <person name="Ruiz-Duenas F.J."/>
            <person name="Barrasa J.M."/>
            <person name="Sanchez-Garcia M."/>
            <person name="Camarero S."/>
            <person name="Miyauchi S."/>
            <person name="Serrano A."/>
            <person name="Linde D."/>
            <person name="Babiker R."/>
            <person name="Drula E."/>
            <person name="Ayuso-Fernandez I."/>
            <person name="Pacheco R."/>
            <person name="Padilla G."/>
            <person name="Ferreira P."/>
            <person name="Barriuso J."/>
            <person name="Kellner H."/>
            <person name="Castanera R."/>
            <person name="Alfaro M."/>
            <person name="Ramirez L."/>
            <person name="Pisabarro A.G."/>
            <person name="Kuo A."/>
            <person name="Tritt A."/>
            <person name="Lipzen A."/>
            <person name="He G."/>
            <person name="Yan M."/>
            <person name="Ng V."/>
            <person name="Cullen D."/>
            <person name="Martin F."/>
            <person name="Rosso M.-N."/>
            <person name="Henrissat B."/>
            <person name="Hibbett D."/>
            <person name="Martinez A.T."/>
            <person name="Grigoriev I.V."/>
        </authorList>
    </citation>
    <scope>NUCLEOTIDE SEQUENCE</scope>
    <source>
        <strain evidence="11">CBS 506.95</strain>
    </source>
</reference>
<proteinExistence type="inferred from homology"/>
<protein>
    <recommendedName>
        <fullName evidence="9">Deoxycytidylate deaminase</fullName>
        <ecNumber evidence="7">3.5.4.12</ecNumber>
    </recommendedName>
    <alternativeName>
        <fullName evidence="8">dCMP deaminase</fullName>
    </alternativeName>
</protein>
<feature type="domain" description="CMP/dCMP-type deaminase" evidence="10">
    <location>
        <begin position="247"/>
        <end position="377"/>
    </location>
</feature>
<evidence type="ECO:0000256" key="1">
    <source>
        <dbReference type="ARBA" id="ARBA00001947"/>
    </source>
</evidence>
<dbReference type="OrthoDB" id="6710946at2759"/>
<dbReference type="GO" id="GO:0005737">
    <property type="term" value="C:cytoplasm"/>
    <property type="evidence" value="ECO:0007669"/>
    <property type="project" value="TreeGrafter"/>
</dbReference>
<evidence type="ECO:0000256" key="5">
    <source>
        <dbReference type="ARBA" id="ARBA00022801"/>
    </source>
</evidence>
<evidence type="ECO:0000313" key="11">
    <source>
        <dbReference type="EMBL" id="KAF9535671.1"/>
    </source>
</evidence>
<comment type="similarity">
    <text evidence="2">Belongs to the cytidine and deoxycytidylate deaminase family.</text>
</comment>
<evidence type="ECO:0000256" key="3">
    <source>
        <dbReference type="ARBA" id="ARBA00022723"/>
    </source>
</evidence>
<organism evidence="11 12">
    <name type="scientific">Crepidotus variabilis</name>
    <dbReference type="NCBI Taxonomy" id="179855"/>
    <lineage>
        <taxon>Eukaryota</taxon>
        <taxon>Fungi</taxon>
        <taxon>Dikarya</taxon>
        <taxon>Basidiomycota</taxon>
        <taxon>Agaricomycotina</taxon>
        <taxon>Agaricomycetes</taxon>
        <taxon>Agaricomycetidae</taxon>
        <taxon>Agaricales</taxon>
        <taxon>Agaricineae</taxon>
        <taxon>Crepidotaceae</taxon>
        <taxon>Crepidotus</taxon>
    </lineage>
</organism>
<evidence type="ECO:0000256" key="7">
    <source>
        <dbReference type="ARBA" id="ARBA00038938"/>
    </source>
</evidence>
<dbReference type="CDD" id="cd01286">
    <property type="entry name" value="deoxycytidylate_deaminase"/>
    <property type="match status" value="1"/>
</dbReference>
<dbReference type="EMBL" id="MU157824">
    <property type="protein sequence ID" value="KAF9535671.1"/>
    <property type="molecule type" value="Genomic_DNA"/>
</dbReference>
<dbReference type="EC" id="3.5.4.12" evidence="7"/>
<gene>
    <name evidence="11" type="ORF">CPB83DRAFT_842134</name>
</gene>
<dbReference type="GO" id="GO:0008270">
    <property type="term" value="F:zinc ion binding"/>
    <property type="evidence" value="ECO:0007669"/>
    <property type="project" value="InterPro"/>
</dbReference>
<dbReference type="GO" id="GO:0009165">
    <property type="term" value="P:nucleotide biosynthetic process"/>
    <property type="evidence" value="ECO:0007669"/>
    <property type="project" value="UniProtKB-KW"/>
</dbReference>
<dbReference type="AlphaFoldDB" id="A0A9P6EUL8"/>
<dbReference type="InterPro" id="IPR016192">
    <property type="entry name" value="APOBEC/CMP_deaminase_Zn-bd"/>
</dbReference>
<keyword evidence="3" id="KW-0479">Metal-binding</keyword>
<name>A0A9P6EUL8_9AGAR</name>
<evidence type="ECO:0000256" key="2">
    <source>
        <dbReference type="ARBA" id="ARBA00006576"/>
    </source>
</evidence>
<evidence type="ECO:0000256" key="6">
    <source>
        <dbReference type="ARBA" id="ARBA00022833"/>
    </source>
</evidence>
<dbReference type="GO" id="GO:0004132">
    <property type="term" value="F:dCMP deaminase activity"/>
    <property type="evidence" value="ECO:0007669"/>
    <property type="project" value="UniProtKB-EC"/>
</dbReference>
<evidence type="ECO:0000256" key="8">
    <source>
        <dbReference type="ARBA" id="ARBA00041763"/>
    </source>
</evidence>
<dbReference type="InterPro" id="IPR015517">
    <property type="entry name" value="dCMP_deaminase-rel"/>
</dbReference>
<sequence length="416" mass="46142">MRSSLRSTSITPEPTIVRRVANTAMFIAIIGTRFSGKSNVQGYLLTKGFTLVCLLQSNGQPAEENQWLLRPRAGSNATRLRSIDNAAKHASFLSMTPLASPITAASSQYPDDPQTIYFFNTAEMLQHVTENWRKHFVTCDLSSRQLLQPFVRRPFFLIMQIDAPVLERYRRSKNSASVSLADFVEDNDRLVYGTTAGDPQASSSSNSLQSLTDIININVTNAFASIPELHKYLDRLNLLDPEHLRPSWDSYFMTLASLASRRSNCMKRRVGAILVRGNRVIGTGYNGTPRGLVNCRDGGCSHCNFTNKSNLISNECLCLHAEENALLEAGRDRVGVGCVLYCNTCPCLKCTVKVIQIGVKTVVYNLAYKVDDASAQLFKEAGVELRRFDPNSKVHLLPTEDAFALLPPEPQSSLPQ</sequence>